<dbReference type="Proteomes" id="UP000007013">
    <property type="component" value="Chromosome"/>
</dbReference>
<dbReference type="EMBL" id="CP001032">
    <property type="protein sequence ID" value="ACB74839.1"/>
    <property type="molecule type" value="Genomic_DNA"/>
</dbReference>
<gene>
    <name evidence="2" type="ordered locus">Oter_1555</name>
</gene>
<accession>B1ZTQ3</accession>
<dbReference type="HOGENOM" id="CLU_2059004_0_0_0"/>
<evidence type="ECO:0000313" key="2">
    <source>
        <dbReference type="EMBL" id="ACB74839.1"/>
    </source>
</evidence>
<dbReference type="eggNOG" id="ENOG5030J7B">
    <property type="taxonomic scope" value="Bacteria"/>
</dbReference>
<protein>
    <recommendedName>
        <fullName evidence="4">TRASH transcription regulator C-terminal archaeal domain-containing protein</fullName>
    </recommendedName>
</protein>
<sequence length="119" mass="12543">MKSLLTLACSALLVLAAPAAFAQHDHAADSGATQPAASESIAAQKADYPLQVCAVSGEELGSMGEPFDYIHKEDGKPDRLVRMCCDGCVKKFKKDPAKYLKKIDEAAANKAAGHTASKH</sequence>
<name>B1ZTQ3_OPITP</name>
<evidence type="ECO:0000313" key="3">
    <source>
        <dbReference type="Proteomes" id="UP000007013"/>
    </source>
</evidence>
<dbReference type="AlphaFoldDB" id="B1ZTQ3"/>
<keyword evidence="1" id="KW-0732">Signal</keyword>
<feature type="chain" id="PRO_5002774566" description="TRASH transcription regulator C-terminal archaeal domain-containing protein" evidence="1">
    <location>
        <begin position="23"/>
        <end position="119"/>
    </location>
</feature>
<proteinExistence type="predicted"/>
<evidence type="ECO:0008006" key="4">
    <source>
        <dbReference type="Google" id="ProtNLM"/>
    </source>
</evidence>
<reference evidence="2 3" key="1">
    <citation type="journal article" date="2011" name="J. Bacteriol.">
        <title>Genome sequence of the verrucomicrobium Opitutus terrae PB90-1, an abundant inhabitant of rice paddy soil ecosystems.</title>
        <authorList>
            <person name="van Passel M.W."/>
            <person name="Kant R."/>
            <person name="Palva A."/>
            <person name="Copeland A."/>
            <person name="Lucas S."/>
            <person name="Lapidus A."/>
            <person name="Glavina del Rio T."/>
            <person name="Pitluck S."/>
            <person name="Goltsman E."/>
            <person name="Clum A."/>
            <person name="Sun H."/>
            <person name="Schmutz J."/>
            <person name="Larimer F.W."/>
            <person name="Land M.L."/>
            <person name="Hauser L."/>
            <person name="Kyrpides N."/>
            <person name="Mikhailova N."/>
            <person name="Richardson P.P."/>
            <person name="Janssen P.H."/>
            <person name="de Vos W.M."/>
            <person name="Smidt H."/>
        </authorList>
    </citation>
    <scope>NUCLEOTIDE SEQUENCE [LARGE SCALE GENOMIC DNA]</scope>
    <source>
        <strain evidence="3">DSM 11246 / JCM 15787 / PB90-1</strain>
    </source>
</reference>
<dbReference type="STRING" id="452637.Oter_1555"/>
<organism evidence="2 3">
    <name type="scientific">Opitutus terrae (strain DSM 11246 / JCM 15787 / PB90-1)</name>
    <dbReference type="NCBI Taxonomy" id="452637"/>
    <lineage>
        <taxon>Bacteria</taxon>
        <taxon>Pseudomonadati</taxon>
        <taxon>Verrucomicrobiota</taxon>
        <taxon>Opitutia</taxon>
        <taxon>Opitutales</taxon>
        <taxon>Opitutaceae</taxon>
        <taxon>Opitutus</taxon>
    </lineage>
</organism>
<feature type="signal peptide" evidence="1">
    <location>
        <begin position="1"/>
        <end position="22"/>
    </location>
</feature>
<keyword evidence="3" id="KW-1185">Reference proteome</keyword>
<dbReference type="KEGG" id="ote:Oter_1555"/>
<evidence type="ECO:0000256" key="1">
    <source>
        <dbReference type="SAM" id="SignalP"/>
    </source>
</evidence>
<dbReference type="RefSeq" id="WP_012374377.1">
    <property type="nucleotide sequence ID" value="NC_010571.1"/>
</dbReference>